<evidence type="ECO:0000256" key="3">
    <source>
        <dbReference type="ARBA" id="ARBA00022722"/>
    </source>
</evidence>
<organism evidence="10 11">
    <name type="scientific">Cereibacter azotoformans</name>
    <dbReference type="NCBI Taxonomy" id="43057"/>
    <lineage>
        <taxon>Bacteria</taxon>
        <taxon>Pseudomonadati</taxon>
        <taxon>Pseudomonadota</taxon>
        <taxon>Alphaproteobacteria</taxon>
        <taxon>Rhodobacterales</taxon>
        <taxon>Paracoccaceae</taxon>
        <taxon>Cereibacter</taxon>
    </lineage>
</organism>
<dbReference type="InterPro" id="IPR029060">
    <property type="entry name" value="PIN-like_dom_sf"/>
</dbReference>
<evidence type="ECO:0000256" key="1">
    <source>
        <dbReference type="ARBA" id="ARBA00001946"/>
    </source>
</evidence>
<proteinExistence type="inferred from homology"/>
<keyword evidence="4 8" id="KW-0479">Metal-binding</keyword>
<dbReference type="InterPro" id="IPR022907">
    <property type="entry name" value="VapC_family"/>
</dbReference>
<dbReference type="GO" id="GO:0004540">
    <property type="term" value="F:RNA nuclease activity"/>
    <property type="evidence" value="ECO:0007669"/>
    <property type="project" value="InterPro"/>
</dbReference>
<keyword evidence="8" id="KW-0800">Toxin</keyword>
<dbReference type="InterPro" id="IPR050556">
    <property type="entry name" value="Type_II_TA_system_RNase"/>
</dbReference>
<keyword evidence="5 8" id="KW-0378">Hydrolase</keyword>
<name>A0A2T5JHS9_9RHOB</name>
<dbReference type="Pfam" id="PF01850">
    <property type="entry name" value="PIN"/>
    <property type="match status" value="1"/>
</dbReference>
<feature type="binding site" evidence="8">
    <location>
        <position position="5"/>
    </location>
    <ligand>
        <name>Mg(2+)</name>
        <dbReference type="ChEBI" id="CHEBI:18420"/>
    </ligand>
</feature>
<comment type="cofactor">
    <cofactor evidence="1 8">
        <name>Mg(2+)</name>
        <dbReference type="ChEBI" id="CHEBI:18420"/>
    </cofactor>
</comment>
<comment type="caution">
    <text evidence="10">The sequence shown here is derived from an EMBL/GenBank/DDBJ whole genome shotgun (WGS) entry which is preliminary data.</text>
</comment>
<dbReference type="RefSeq" id="WP_108222805.1">
    <property type="nucleotide sequence ID" value="NZ_CP090022.1"/>
</dbReference>
<evidence type="ECO:0000313" key="11">
    <source>
        <dbReference type="Proteomes" id="UP000244060"/>
    </source>
</evidence>
<evidence type="ECO:0000313" key="10">
    <source>
        <dbReference type="EMBL" id="PTR05439.1"/>
    </source>
</evidence>
<dbReference type="EMBL" id="QAOT01000065">
    <property type="protein sequence ID" value="PTR05439.1"/>
    <property type="molecule type" value="Genomic_DNA"/>
</dbReference>
<keyword evidence="11" id="KW-1185">Reference proteome</keyword>
<comment type="similarity">
    <text evidence="7 8">Belongs to the PINc/VapC protein family.</text>
</comment>
<evidence type="ECO:0000256" key="4">
    <source>
        <dbReference type="ARBA" id="ARBA00022723"/>
    </source>
</evidence>
<dbReference type="Proteomes" id="UP000244060">
    <property type="component" value="Unassembled WGS sequence"/>
</dbReference>
<reference evidence="10 11" key="1">
    <citation type="submission" date="2018-04" db="EMBL/GenBank/DDBJ databases">
        <title>Genomic Encyclopedia of Type Strains, Phase III (KMG-III): the genomes of soil and plant-associated and newly described type strains.</title>
        <authorList>
            <person name="Whitman W."/>
        </authorList>
    </citation>
    <scope>NUCLEOTIDE SEQUENCE [LARGE SCALE GENOMIC DNA]</scope>
    <source>
        <strain evidence="10 11">KA25</strain>
    </source>
</reference>
<keyword evidence="2 8" id="KW-1277">Toxin-antitoxin system</keyword>
<dbReference type="EC" id="3.1.-.-" evidence="8"/>
<evidence type="ECO:0000256" key="6">
    <source>
        <dbReference type="ARBA" id="ARBA00022842"/>
    </source>
</evidence>
<evidence type="ECO:0000256" key="2">
    <source>
        <dbReference type="ARBA" id="ARBA00022649"/>
    </source>
</evidence>
<evidence type="ECO:0000256" key="8">
    <source>
        <dbReference type="HAMAP-Rule" id="MF_00265"/>
    </source>
</evidence>
<dbReference type="AlphaFoldDB" id="A0A2T5JHS9"/>
<dbReference type="CDD" id="cd18731">
    <property type="entry name" value="PIN_NgFitB-like"/>
    <property type="match status" value="1"/>
</dbReference>
<dbReference type="GO" id="GO:0090729">
    <property type="term" value="F:toxin activity"/>
    <property type="evidence" value="ECO:0007669"/>
    <property type="project" value="UniProtKB-KW"/>
</dbReference>
<sequence>MLLLDTNVISELMRVEPAATVLDWFGIQDPANLVISAVTEAELRAGVAFLPNGQRRDKLQSALEGMIAEDFPGRVLPFDSRAARAYADIAALRRNAGRPIFEADCQIAAIARAAGATVVTRNTKDFDGCGVELINPWIGTSRLPVGEP</sequence>
<dbReference type="HAMAP" id="MF_00265">
    <property type="entry name" value="VapC_Nob1"/>
    <property type="match status" value="1"/>
</dbReference>
<dbReference type="Gene3D" id="3.40.50.1010">
    <property type="entry name" value="5'-nuclease"/>
    <property type="match status" value="1"/>
</dbReference>
<evidence type="ECO:0000256" key="5">
    <source>
        <dbReference type="ARBA" id="ARBA00022801"/>
    </source>
</evidence>
<dbReference type="PANTHER" id="PTHR33653:SF1">
    <property type="entry name" value="RIBONUCLEASE VAPC2"/>
    <property type="match status" value="1"/>
</dbReference>
<accession>A0A2T5JHS9</accession>
<dbReference type="OrthoDB" id="9804823at2"/>
<comment type="function">
    <text evidence="8">Toxic component of a toxin-antitoxin (TA) system. An RNase.</text>
</comment>
<dbReference type="GO" id="GO:0016787">
    <property type="term" value="F:hydrolase activity"/>
    <property type="evidence" value="ECO:0007669"/>
    <property type="project" value="UniProtKB-KW"/>
</dbReference>
<evidence type="ECO:0000256" key="7">
    <source>
        <dbReference type="ARBA" id="ARBA00038093"/>
    </source>
</evidence>
<protein>
    <recommendedName>
        <fullName evidence="8">Ribonuclease VapC</fullName>
        <shortName evidence="8">RNase VapC</shortName>
        <ecNumber evidence="8">3.1.-.-</ecNumber>
    </recommendedName>
    <alternativeName>
        <fullName evidence="8">Toxin VapC</fullName>
    </alternativeName>
</protein>
<dbReference type="GO" id="GO:0000287">
    <property type="term" value="F:magnesium ion binding"/>
    <property type="evidence" value="ECO:0007669"/>
    <property type="project" value="UniProtKB-UniRule"/>
</dbReference>
<dbReference type="InterPro" id="IPR002716">
    <property type="entry name" value="PIN_dom"/>
</dbReference>
<feature type="binding site" evidence="8">
    <location>
        <position position="104"/>
    </location>
    <ligand>
        <name>Mg(2+)</name>
        <dbReference type="ChEBI" id="CHEBI:18420"/>
    </ligand>
</feature>
<dbReference type="PANTHER" id="PTHR33653">
    <property type="entry name" value="RIBONUCLEASE VAPC2"/>
    <property type="match status" value="1"/>
</dbReference>
<keyword evidence="6 8" id="KW-0460">Magnesium</keyword>
<keyword evidence="3 8" id="KW-0540">Nuclease</keyword>
<dbReference type="SUPFAM" id="SSF88723">
    <property type="entry name" value="PIN domain-like"/>
    <property type="match status" value="1"/>
</dbReference>
<feature type="domain" description="PIN" evidence="9">
    <location>
        <begin position="3"/>
        <end position="124"/>
    </location>
</feature>
<evidence type="ECO:0000259" key="9">
    <source>
        <dbReference type="Pfam" id="PF01850"/>
    </source>
</evidence>
<gene>
    <name evidence="8" type="primary">vapC</name>
    <name evidence="10" type="ORF">C8J28_1652</name>
</gene>